<dbReference type="PROSITE" id="PS51898">
    <property type="entry name" value="TYR_RECOMBINASE"/>
    <property type="match status" value="1"/>
</dbReference>
<dbReference type="Gene3D" id="1.10.443.10">
    <property type="entry name" value="Intergrase catalytic core"/>
    <property type="match status" value="2"/>
</dbReference>
<keyword evidence="2" id="KW-0229">DNA integration</keyword>
<dbReference type="Gene3D" id="1.10.150.130">
    <property type="match status" value="1"/>
</dbReference>
<dbReference type="Proteomes" id="UP000002527">
    <property type="component" value="Plasmid pBc10987"/>
</dbReference>
<dbReference type="InterPro" id="IPR050090">
    <property type="entry name" value="Tyrosine_recombinase_XerCD"/>
</dbReference>
<accession>Q74P94</accession>
<dbReference type="SUPFAM" id="SSF56349">
    <property type="entry name" value="DNA breaking-rejoining enzymes"/>
    <property type="match status" value="2"/>
</dbReference>
<dbReference type="InterPro" id="IPR002104">
    <property type="entry name" value="Integrase_catalytic"/>
</dbReference>
<dbReference type="Pfam" id="PF00589">
    <property type="entry name" value="Phage_integrase"/>
    <property type="match status" value="2"/>
</dbReference>
<evidence type="ECO:0000259" key="6">
    <source>
        <dbReference type="PROSITE" id="PS51898"/>
    </source>
</evidence>
<dbReference type="PANTHER" id="PTHR30349">
    <property type="entry name" value="PHAGE INTEGRASE-RELATED"/>
    <property type="match status" value="1"/>
</dbReference>
<comment type="similarity">
    <text evidence="1">Belongs to the 'phage' integrase family.</text>
</comment>
<reference evidence="8 9" key="1">
    <citation type="journal article" date="2004" name="Nucleic Acids Res.">
        <title>The genome sequence of Bacillus cereus ATCC 10987 reveals metabolic adaptations and a large plasmid related to Bacillus anthracis pXO1.</title>
        <authorList>
            <person name="Rasko D.A."/>
            <person name="Ravel J."/>
            <person name="Okstad O.A."/>
            <person name="Helgason E."/>
            <person name="Cer R.Z."/>
            <person name="Jiang L."/>
            <person name="Shores K.A."/>
            <person name="Fouts D.E."/>
            <person name="Tourasse N.J."/>
            <person name="Angiuoli S.V."/>
            <person name="Kolonay J."/>
            <person name="Nelson W.C."/>
            <person name="Kolsto A.-B."/>
            <person name="Fraser C.M."/>
            <person name="Read T.D."/>
        </authorList>
    </citation>
    <scope>NUCLEOTIDE SEQUENCE [LARGE SCALE GENOMIC DNA]</scope>
    <source>
        <strain evidence="9">ATCC 10987 / NRS 248</strain>
        <plasmid evidence="9">Plasmid pBc10987</plasmid>
    </source>
</reference>
<evidence type="ECO:0000256" key="3">
    <source>
        <dbReference type="ARBA" id="ARBA00023125"/>
    </source>
</evidence>
<keyword evidence="3 5" id="KW-0238">DNA-binding</keyword>
<feature type="domain" description="Tyr recombinase" evidence="6">
    <location>
        <begin position="316"/>
        <end position="507"/>
    </location>
</feature>
<keyword evidence="8" id="KW-0614">Plasmid</keyword>
<dbReference type="GO" id="GO:0006310">
    <property type="term" value="P:DNA recombination"/>
    <property type="evidence" value="ECO:0007669"/>
    <property type="project" value="UniProtKB-KW"/>
</dbReference>
<evidence type="ECO:0000259" key="7">
    <source>
        <dbReference type="PROSITE" id="PS51900"/>
    </source>
</evidence>
<evidence type="ECO:0000256" key="1">
    <source>
        <dbReference type="ARBA" id="ARBA00008857"/>
    </source>
</evidence>
<evidence type="ECO:0000256" key="2">
    <source>
        <dbReference type="ARBA" id="ARBA00022908"/>
    </source>
</evidence>
<dbReference type="PANTHER" id="PTHR30349:SF41">
    <property type="entry name" value="INTEGRASE_RECOMBINASE PROTEIN MJ0367-RELATED"/>
    <property type="match status" value="1"/>
</dbReference>
<dbReference type="InterPro" id="IPR011010">
    <property type="entry name" value="DNA_brk_join_enz"/>
</dbReference>
<dbReference type="AlphaFoldDB" id="Q74P94"/>
<dbReference type="GO" id="GO:0003677">
    <property type="term" value="F:DNA binding"/>
    <property type="evidence" value="ECO:0007669"/>
    <property type="project" value="UniProtKB-UniRule"/>
</dbReference>
<keyword evidence="4" id="KW-0233">DNA recombination</keyword>
<dbReference type="EMBL" id="AE017195">
    <property type="protein sequence ID" value="AAS45091.1"/>
    <property type="molecule type" value="Genomic_DNA"/>
</dbReference>
<dbReference type="InterPro" id="IPR010998">
    <property type="entry name" value="Integrase_recombinase_N"/>
</dbReference>
<gene>
    <name evidence="8" type="ordered locus">BCE_A0242</name>
</gene>
<dbReference type="KEGG" id="bca:BCE_A0242"/>
<proteinExistence type="inferred from homology"/>
<feature type="domain" description="Core-binding (CB)" evidence="7">
    <location>
        <begin position="21"/>
        <end position="119"/>
    </location>
</feature>
<evidence type="ECO:0000313" key="8">
    <source>
        <dbReference type="EMBL" id="AAS45091.1"/>
    </source>
</evidence>
<organism evidence="8 9">
    <name type="scientific">Bacillus cereus (strain ATCC 10987 / NRS 248)</name>
    <dbReference type="NCBI Taxonomy" id="222523"/>
    <lineage>
        <taxon>Bacteria</taxon>
        <taxon>Bacillati</taxon>
        <taxon>Bacillota</taxon>
        <taxon>Bacilli</taxon>
        <taxon>Bacillales</taxon>
        <taxon>Bacillaceae</taxon>
        <taxon>Bacillus</taxon>
        <taxon>Bacillus cereus group</taxon>
    </lineage>
</organism>
<dbReference type="GO" id="GO:0015074">
    <property type="term" value="P:DNA integration"/>
    <property type="evidence" value="ECO:0007669"/>
    <property type="project" value="UniProtKB-KW"/>
</dbReference>
<name>Q74P94_BACC1</name>
<dbReference type="InterPro" id="IPR004107">
    <property type="entry name" value="Integrase_SAM-like_N"/>
</dbReference>
<dbReference type="InterPro" id="IPR013762">
    <property type="entry name" value="Integrase-like_cat_sf"/>
</dbReference>
<dbReference type="InterPro" id="IPR044068">
    <property type="entry name" value="CB"/>
</dbReference>
<geneLocation type="plasmid" evidence="8 9">
    <name>pBc10987</name>
</geneLocation>
<protein>
    <submittedName>
        <fullName evidence="8">Tn554-related, transposase A</fullName>
    </submittedName>
</protein>
<dbReference type="PROSITE" id="PS51900">
    <property type="entry name" value="CB"/>
    <property type="match status" value="1"/>
</dbReference>
<evidence type="ECO:0000313" key="9">
    <source>
        <dbReference type="Proteomes" id="UP000002527"/>
    </source>
</evidence>
<sequence>MRVQEILLENSKKYMLIDEKGIPIVPVVKYLKYLDSTGKSRNTQKTYCYALKQYFLYLRETEKNYKEIKLEDLADFVGWLRHPYTSLHVASITPVKSKKTEKTVNLTVTAVTNFYDYLYRNEEISKDMNEKLMRQIYAGGRTRYKSFLHHINKNKPSIRNVLKVKEPRKRIQILTKEQVRQTFTATTNIRDAFLIQLLFETGLRIGEALSLYLEDFIFDYKKGHRIRLRDRGELENGAKLKTGEREIFVSQHLMDLYDDYLYEIIDELDIETNFVFIKLRGRNMGRPMNYSKSFLHHINKNKPSIRNVLKVKEPRKRIQILTKEQVRQTFTATTNIRDAFLIQLLFETGLRIGEALSLYLEDFIFDYKKGHRIRLRDRGELENGAKLKTGEREIFVSQHLMDLYDDYLYEIIDELDIETNFVFIKLRGRNMGRPMNYSDVESLFKRLRKKTKIDIHPHLLRHTHATIYYQETKDIKQVQERLGHAQIQTTMNLYLHPSDEDIRKDWEKAQYAFKIDEKS</sequence>
<evidence type="ECO:0000256" key="5">
    <source>
        <dbReference type="PROSITE-ProRule" id="PRU01248"/>
    </source>
</evidence>
<evidence type="ECO:0000256" key="4">
    <source>
        <dbReference type="ARBA" id="ARBA00023172"/>
    </source>
</evidence>
<dbReference type="Pfam" id="PF02899">
    <property type="entry name" value="Phage_int_SAM_1"/>
    <property type="match status" value="1"/>
</dbReference>